<dbReference type="Gene3D" id="1.10.540.10">
    <property type="entry name" value="Acyl-CoA dehydrogenase/oxidase, N-terminal domain"/>
    <property type="match status" value="1"/>
</dbReference>
<comment type="similarity">
    <text evidence="2 5">Belongs to the acyl-CoA dehydrogenase family.</text>
</comment>
<dbReference type="Gene3D" id="1.20.140.10">
    <property type="entry name" value="Butyryl-CoA Dehydrogenase, subunit A, domain 3"/>
    <property type="match status" value="1"/>
</dbReference>
<evidence type="ECO:0000313" key="9">
    <source>
        <dbReference type="EMBL" id="MDR7084534.1"/>
    </source>
</evidence>
<dbReference type="SUPFAM" id="SSF47203">
    <property type="entry name" value="Acyl-CoA dehydrogenase C-terminal domain-like"/>
    <property type="match status" value="1"/>
</dbReference>
<evidence type="ECO:0000313" key="10">
    <source>
        <dbReference type="Proteomes" id="UP001252243"/>
    </source>
</evidence>
<gene>
    <name evidence="9" type="ORF">J2X01_003845</name>
</gene>
<dbReference type="InterPro" id="IPR046373">
    <property type="entry name" value="Acyl-CoA_Oxase/DH_mid-dom_sf"/>
</dbReference>
<dbReference type="InterPro" id="IPR013786">
    <property type="entry name" value="AcylCoA_DH/ox_N"/>
</dbReference>
<comment type="caution">
    <text evidence="9">The sequence shown here is derived from an EMBL/GenBank/DDBJ whole genome shotgun (WGS) entry which is preliminary data.</text>
</comment>
<dbReference type="InterPro" id="IPR009075">
    <property type="entry name" value="AcylCo_DH/oxidase_C"/>
</dbReference>
<dbReference type="Pfam" id="PF02771">
    <property type="entry name" value="Acyl-CoA_dh_N"/>
    <property type="match status" value="1"/>
</dbReference>
<feature type="domain" description="Acyl-CoA dehydrogenase/oxidase C-terminal" evidence="6">
    <location>
        <begin position="246"/>
        <end position="391"/>
    </location>
</feature>
<dbReference type="CDD" id="cd00567">
    <property type="entry name" value="ACAD"/>
    <property type="match status" value="1"/>
</dbReference>
<reference evidence="9 10" key="1">
    <citation type="submission" date="2023-07" db="EMBL/GenBank/DDBJ databases">
        <title>Sorghum-associated microbial communities from plants grown in Nebraska, USA.</title>
        <authorList>
            <person name="Schachtman D."/>
        </authorList>
    </citation>
    <scope>NUCLEOTIDE SEQUENCE [LARGE SCALE GENOMIC DNA]</scope>
    <source>
        <strain evidence="9 10">BE167</strain>
    </source>
</reference>
<protein>
    <submittedName>
        <fullName evidence="9">Alkylation response protein AidB-like acyl-CoA dehydrogenase</fullName>
    </submittedName>
</protein>
<dbReference type="SUPFAM" id="SSF56645">
    <property type="entry name" value="Acyl-CoA dehydrogenase NM domain-like"/>
    <property type="match status" value="1"/>
</dbReference>
<dbReference type="InterPro" id="IPR036250">
    <property type="entry name" value="AcylCo_DH-like_C"/>
</dbReference>
<dbReference type="PROSITE" id="PS00318">
    <property type="entry name" value="HMG_COA_REDUCTASE_2"/>
    <property type="match status" value="1"/>
</dbReference>
<accession>A0ABU1UH90</accession>
<evidence type="ECO:0000259" key="6">
    <source>
        <dbReference type="Pfam" id="PF00441"/>
    </source>
</evidence>
<evidence type="ECO:0000256" key="2">
    <source>
        <dbReference type="ARBA" id="ARBA00009347"/>
    </source>
</evidence>
<comment type="cofactor">
    <cofactor evidence="1 5">
        <name>FAD</name>
        <dbReference type="ChEBI" id="CHEBI:57692"/>
    </cofactor>
</comment>
<keyword evidence="5" id="KW-0560">Oxidoreductase</keyword>
<keyword evidence="3 5" id="KW-0285">Flavoprotein</keyword>
<dbReference type="InterPro" id="IPR009100">
    <property type="entry name" value="AcylCoA_DH/oxidase_NM_dom_sf"/>
</dbReference>
<dbReference type="InterPro" id="IPR006091">
    <property type="entry name" value="Acyl-CoA_Oxase/DH_mid-dom"/>
</dbReference>
<keyword evidence="10" id="KW-1185">Reference proteome</keyword>
<dbReference type="EMBL" id="JAVDVQ010000025">
    <property type="protein sequence ID" value="MDR7084534.1"/>
    <property type="molecule type" value="Genomic_DNA"/>
</dbReference>
<dbReference type="PIRSF" id="PIRSF016578">
    <property type="entry name" value="HsaA"/>
    <property type="match status" value="1"/>
</dbReference>
<dbReference type="PANTHER" id="PTHR43884:SF12">
    <property type="entry name" value="ISOVALERYL-COA DEHYDROGENASE, MITOCHONDRIAL-RELATED"/>
    <property type="match status" value="1"/>
</dbReference>
<evidence type="ECO:0000256" key="4">
    <source>
        <dbReference type="ARBA" id="ARBA00022827"/>
    </source>
</evidence>
<evidence type="ECO:0000259" key="7">
    <source>
        <dbReference type="Pfam" id="PF02770"/>
    </source>
</evidence>
<dbReference type="Gene3D" id="2.40.110.10">
    <property type="entry name" value="Butyryl-CoA Dehydrogenase, subunit A, domain 2"/>
    <property type="match status" value="1"/>
</dbReference>
<proteinExistence type="inferred from homology"/>
<dbReference type="Pfam" id="PF02770">
    <property type="entry name" value="Acyl-CoA_dh_M"/>
    <property type="match status" value="1"/>
</dbReference>
<evidence type="ECO:0000256" key="3">
    <source>
        <dbReference type="ARBA" id="ARBA00022630"/>
    </source>
</evidence>
<dbReference type="InterPro" id="IPR037069">
    <property type="entry name" value="AcylCoA_DH/ox_N_sf"/>
</dbReference>
<feature type="domain" description="Acyl-CoA oxidase/dehydrogenase middle" evidence="7">
    <location>
        <begin position="136"/>
        <end position="231"/>
    </location>
</feature>
<evidence type="ECO:0000256" key="5">
    <source>
        <dbReference type="RuleBase" id="RU362125"/>
    </source>
</evidence>
<organism evidence="9 10">
    <name type="scientific">Arthrobacter ginsengisoli</name>
    <dbReference type="NCBI Taxonomy" id="1356565"/>
    <lineage>
        <taxon>Bacteria</taxon>
        <taxon>Bacillati</taxon>
        <taxon>Actinomycetota</taxon>
        <taxon>Actinomycetes</taxon>
        <taxon>Micrococcales</taxon>
        <taxon>Micrococcaceae</taxon>
        <taxon>Arthrobacter</taxon>
    </lineage>
</organism>
<evidence type="ECO:0000259" key="8">
    <source>
        <dbReference type="Pfam" id="PF02771"/>
    </source>
</evidence>
<evidence type="ECO:0000256" key="1">
    <source>
        <dbReference type="ARBA" id="ARBA00001974"/>
    </source>
</evidence>
<dbReference type="RefSeq" id="WP_310061101.1">
    <property type="nucleotide sequence ID" value="NZ_JAVDVQ010000025.1"/>
</dbReference>
<dbReference type="InterPro" id="IPR023076">
    <property type="entry name" value="HMG_CoA_Rdtase_CS"/>
</dbReference>
<name>A0ABU1UH90_9MICC</name>
<sequence length="393" mass="43175">MTTTGDKTMKLLVNTTGLTEDQKMVREAVLEILEATLPREEIRRIDDVKEFPHAAYNALAESGFLGLFFDEEYGGASASYKDITNFMETLGYHYAGIGQAVMITSIYAGGHVAKFGSEELKHRIIPGIINGSIKMSIAMSEPGTGSDVAGLRTKAVRQDGGWVLNGTKVWISGAHVADYLVVIAKTDPNAERHQGFTTFLVDAKSAGVTINPLQMLGRRTTHANEVVLENVFVPDEDRIGEEGKTWKNLMKALGLERLGLAAISAGNCYRITEDAGDYAQQRIQFDQPISKFQVIQHKLVDMWIMAEQARQATYRVAELLDAGESAIEETSIAKIIATENNFKVSDIGLQVYGGSGYAMEYDMQMYFRDSRVGPIGGGTNEIQRNVLAKRMGL</sequence>
<dbReference type="PANTHER" id="PTHR43884">
    <property type="entry name" value="ACYL-COA DEHYDROGENASE"/>
    <property type="match status" value="1"/>
</dbReference>
<feature type="domain" description="Acyl-CoA dehydrogenase/oxidase N-terminal" evidence="8">
    <location>
        <begin position="19"/>
        <end position="131"/>
    </location>
</feature>
<dbReference type="Proteomes" id="UP001252243">
    <property type="component" value="Unassembled WGS sequence"/>
</dbReference>
<dbReference type="Pfam" id="PF00441">
    <property type="entry name" value="Acyl-CoA_dh_1"/>
    <property type="match status" value="1"/>
</dbReference>
<keyword evidence="4 5" id="KW-0274">FAD</keyword>